<dbReference type="Gene3D" id="3.40.190.10">
    <property type="entry name" value="Periplasmic binding protein-like II"/>
    <property type="match status" value="1"/>
</dbReference>
<proteinExistence type="predicted"/>
<dbReference type="Proteomes" id="UP001333818">
    <property type="component" value="Unassembled WGS sequence"/>
</dbReference>
<evidence type="ECO:0000313" key="1">
    <source>
        <dbReference type="EMBL" id="MEE3716813.1"/>
    </source>
</evidence>
<reference evidence="1" key="1">
    <citation type="submission" date="2024-01" db="EMBL/GenBank/DDBJ databases">
        <title>Bank of Algae and Cyanobacteria of the Azores (BACA) strain genomes.</title>
        <authorList>
            <person name="Luz R."/>
            <person name="Cordeiro R."/>
            <person name="Fonseca A."/>
            <person name="Goncalves V."/>
        </authorList>
    </citation>
    <scope>NUCLEOTIDE SEQUENCE</scope>
    <source>
        <strain evidence="1">BACA0141</strain>
    </source>
</reference>
<name>A0AAW9Q0T8_9CYAN</name>
<dbReference type="PANTHER" id="PTHR43649">
    <property type="entry name" value="ARABINOSE-BINDING PROTEIN-RELATED"/>
    <property type="match status" value="1"/>
</dbReference>
<sequence>MRHRILTVLLLFLITFGLITCTNQTSTNPPNPNRDTSFRIWWNEGYFPEETATIRKIVAAWEKQSGKRANLTIYSEKDLAREVKNAIERDNPPDILYSYSGDFSLMPRLAWQNKLADVSDVIQPAKDLYEPSALQAVSYENNTTKKRSFYAIPISQNTTYIHYWKDLLEESGSSSEKIPKDWNAFWKFWGDSQTALRQKGKSELYAMGMPMSVTATDTFYQFEEFLEAYNVQLIDKDGRLQLDAPETRKAIVAALTQYSNFYKDGLVPPKAIDWADPDNNIEFLSRKTVMTPNPSLSIPGSQRQDKETYFNKMATVEWPNRVDGKPLTYLVAVKQACLFEASTNKEIAKNFLSFLINPDNLSEFVKGSQGRFFPVMTKQLSDPFWNDVKDPHISVAVKQLKNTRPFYQVVNPAYTEVQSQNIWGKAIRSIDVDGKTPEQAADKAIADIKQIFSDWK</sequence>
<dbReference type="PANTHER" id="PTHR43649:SF12">
    <property type="entry name" value="DIACETYLCHITOBIOSE BINDING PROTEIN DASA"/>
    <property type="match status" value="1"/>
</dbReference>
<protein>
    <submittedName>
        <fullName evidence="1">ABC transporter substrate-binding protein</fullName>
    </submittedName>
</protein>
<dbReference type="SUPFAM" id="SSF53850">
    <property type="entry name" value="Periplasmic binding protein-like II"/>
    <property type="match status" value="1"/>
</dbReference>
<comment type="caution">
    <text evidence="1">The sequence shown here is derived from an EMBL/GenBank/DDBJ whole genome shotgun (WGS) entry which is preliminary data.</text>
</comment>
<dbReference type="RefSeq" id="WP_330483242.1">
    <property type="nucleotide sequence ID" value="NZ_JAZBJZ010000026.1"/>
</dbReference>
<organism evidence="1 2">
    <name type="scientific">Tumidithrix elongata BACA0141</name>
    <dbReference type="NCBI Taxonomy" id="2716417"/>
    <lineage>
        <taxon>Bacteria</taxon>
        <taxon>Bacillati</taxon>
        <taxon>Cyanobacteriota</taxon>
        <taxon>Cyanophyceae</taxon>
        <taxon>Pseudanabaenales</taxon>
        <taxon>Pseudanabaenaceae</taxon>
        <taxon>Tumidithrix</taxon>
        <taxon>Tumidithrix elongata</taxon>
    </lineage>
</organism>
<evidence type="ECO:0000313" key="2">
    <source>
        <dbReference type="Proteomes" id="UP001333818"/>
    </source>
</evidence>
<gene>
    <name evidence="1" type="ORF">V2H45_08650</name>
</gene>
<keyword evidence="2" id="KW-1185">Reference proteome</keyword>
<dbReference type="InterPro" id="IPR050490">
    <property type="entry name" value="Bact_solute-bd_prot1"/>
</dbReference>
<accession>A0AAW9Q0T8</accession>
<dbReference type="EMBL" id="JAZBJZ010000026">
    <property type="protein sequence ID" value="MEE3716813.1"/>
    <property type="molecule type" value="Genomic_DNA"/>
</dbReference>
<dbReference type="AlphaFoldDB" id="A0AAW9Q0T8"/>